<feature type="transmembrane region" description="Helical" evidence="6">
    <location>
        <begin position="326"/>
        <end position="347"/>
    </location>
</feature>
<evidence type="ECO:0000313" key="9">
    <source>
        <dbReference type="Proteomes" id="UP001283361"/>
    </source>
</evidence>
<keyword evidence="4 6" id="KW-0472">Membrane</keyword>
<keyword evidence="2 6" id="KW-0812">Transmembrane</keyword>
<dbReference type="AlphaFoldDB" id="A0AAE1B5C9"/>
<feature type="transmembrane region" description="Helical" evidence="6">
    <location>
        <begin position="272"/>
        <end position="294"/>
    </location>
</feature>
<gene>
    <name evidence="8" type="ORF">RRG08_052680</name>
</gene>
<keyword evidence="9" id="KW-1185">Reference proteome</keyword>
<dbReference type="Proteomes" id="UP001283361">
    <property type="component" value="Unassembled WGS sequence"/>
</dbReference>
<dbReference type="InterPro" id="IPR006201">
    <property type="entry name" value="Neur_channel"/>
</dbReference>
<dbReference type="PANTHER" id="PTHR18945">
    <property type="entry name" value="NEUROTRANSMITTER GATED ION CHANNEL"/>
    <property type="match status" value="1"/>
</dbReference>
<evidence type="ECO:0000256" key="6">
    <source>
        <dbReference type="SAM" id="Phobius"/>
    </source>
</evidence>
<proteinExistence type="predicted"/>
<evidence type="ECO:0000313" key="8">
    <source>
        <dbReference type="EMBL" id="KAK3799495.1"/>
    </source>
</evidence>
<dbReference type="InterPro" id="IPR006202">
    <property type="entry name" value="Neur_chan_lig-bd"/>
</dbReference>
<dbReference type="EMBL" id="JAWDGP010000556">
    <property type="protein sequence ID" value="KAK3799495.1"/>
    <property type="molecule type" value="Genomic_DNA"/>
</dbReference>
<dbReference type="Gene3D" id="1.20.58.390">
    <property type="entry name" value="Neurotransmitter-gated ion-channel transmembrane domain"/>
    <property type="match status" value="1"/>
</dbReference>
<keyword evidence="3 6" id="KW-1133">Transmembrane helix</keyword>
<feature type="transmembrane region" description="Helical" evidence="6">
    <location>
        <begin position="367"/>
        <end position="388"/>
    </location>
</feature>
<dbReference type="InterPro" id="IPR036734">
    <property type="entry name" value="Neur_chan_lig-bd_sf"/>
</dbReference>
<sequence length="444" mass="51007">MTTESNYSEPVVLNNHFREEPQPLSPARRKVSFRNSGIPGPRSTAREAESAPAQHRPHIDHLSGHDFLVNPSPKPKKKPRPKHFYESPRVHVRAVFMKIGEVDTVKEKFDADLFLQARWREPALDSHHPHKPEVNWADTWNPGINIQNLLETRFDKTWRQMEFTSIGEAFVVEKRRVKGTFAESMELQDFPFDTQHLSVVIIAEESEVELVEDAREPSLVNHLSFVDEQEWLIKDLVECVPGNKDSSDLGNVLPAGTMLVVRVHATRRGGFFFWNVLVIMCLICSLIFCTFSVSREHPTNRLQLSFTVVLTTIAFKFVTNQHLPKVSYLTVLDKYILSSIVLMHLVSVWHSCICLAPKNSTTDALDIIAFVVYLIAFLLLQLIFSVYVRRNVRGKRMILIQLENQYKEKLNRLLGAGYTDRVKEETKRKTLQRRFLPDATVGAI</sequence>
<dbReference type="GO" id="GO:0016020">
    <property type="term" value="C:membrane"/>
    <property type="evidence" value="ECO:0007669"/>
    <property type="project" value="UniProtKB-SubCell"/>
</dbReference>
<evidence type="ECO:0000256" key="3">
    <source>
        <dbReference type="ARBA" id="ARBA00022989"/>
    </source>
</evidence>
<comment type="subcellular location">
    <subcellularLocation>
        <location evidence="1">Membrane</location>
        <topology evidence="1">Multi-pass membrane protein</topology>
    </subcellularLocation>
</comment>
<name>A0AAE1B5C9_9GAST</name>
<dbReference type="GO" id="GO:0005230">
    <property type="term" value="F:extracellular ligand-gated monoatomic ion channel activity"/>
    <property type="evidence" value="ECO:0007669"/>
    <property type="project" value="InterPro"/>
</dbReference>
<organism evidence="8 9">
    <name type="scientific">Elysia crispata</name>
    <name type="common">lettuce slug</name>
    <dbReference type="NCBI Taxonomy" id="231223"/>
    <lineage>
        <taxon>Eukaryota</taxon>
        <taxon>Metazoa</taxon>
        <taxon>Spiralia</taxon>
        <taxon>Lophotrochozoa</taxon>
        <taxon>Mollusca</taxon>
        <taxon>Gastropoda</taxon>
        <taxon>Heterobranchia</taxon>
        <taxon>Euthyneura</taxon>
        <taxon>Panpulmonata</taxon>
        <taxon>Sacoglossa</taxon>
        <taxon>Placobranchoidea</taxon>
        <taxon>Plakobranchidae</taxon>
        <taxon>Elysia</taxon>
    </lineage>
</organism>
<dbReference type="InterPro" id="IPR038050">
    <property type="entry name" value="Neuro_actylchol_rec"/>
</dbReference>
<dbReference type="Gene3D" id="2.70.170.10">
    <property type="entry name" value="Neurotransmitter-gated ion-channel ligand-binding domain"/>
    <property type="match status" value="1"/>
</dbReference>
<dbReference type="SUPFAM" id="SSF90112">
    <property type="entry name" value="Neurotransmitter-gated ion-channel transmembrane pore"/>
    <property type="match status" value="1"/>
</dbReference>
<dbReference type="InterPro" id="IPR036719">
    <property type="entry name" value="Neuro-gated_channel_TM_sf"/>
</dbReference>
<dbReference type="Pfam" id="PF02931">
    <property type="entry name" value="Neur_chan_LBD"/>
    <property type="match status" value="1"/>
</dbReference>
<protein>
    <recommendedName>
        <fullName evidence="7">Neurotransmitter-gated ion-channel ligand-binding domain-containing protein</fullName>
    </recommendedName>
</protein>
<dbReference type="SUPFAM" id="SSF63712">
    <property type="entry name" value="Nicotinic receptor ligand binding domain-like"/>
    <property type="match status" value="1"/>
</dbReference>
<reference evidence="8" key="1">
    <citation type="journal article" date="2023" name="G3 (Bethesda)">
        <title>A reference genome for the long-term kleptoplast-retaining sea slug Elysia crispata morphotype clarki.</title>
        <authorList>
            <person name="Eastman K.E."/>
            <person name="Pendleton A.L."/>
            <person name="Shaikh M.A."/>
            <person name="Suttiyut T."/>
            <person name="Ogas R."/>
            <person name="Tomko P."/>
            <person name="Gavelis G."/>
            <person name="Widhalm J.R."/>
            <person name="Wisecaver J.H."/>
        </authorList>
    </citation>
    <scope>NUCLEOTIDE SEQUENCE</scope>
    <source>
        <strain evidence="8">ECLA1</strain>
    </source>
</reference>
<evidence type="ECO:0000256" key="4">
    <source>
        <dbReference type="ARBA" id="ARBA00023136"/>
    </source>
</evidence>
<evidence type="ECO:0000256" key="5">
    <source>
        <dbReference type="SAM" id="MobiDB-lite"/>
    </source>
</evidence>
<evidence type="ECO:0000256" key="2">
    <source>
        <dbReference type="ARBA" id="ARBA00022692"/>
    </source>
</evidence>
<comment type="caution">
    <text evidence="8">The sequence shown here is derived from an EMBL/GenBank/DDBJ whole genome shotgun (WGS) entry which is preliminary data.</text>
</comment>
<dbReference type="GO" id="GO:0004888">
    <property type="term" value="F:transmembrane signaling receptor activity"/>
    <property type="evidence" value="ECO:0007669"/>
    <property type="project" value="InterPro"/>
</dbReference>
<feature type="region of interest" description="Disordered" evidence="5">
    <location>
        <begin position="1"/>
        <end position="83"/>
    </location>
</feature>
<feature type="domain" description="Neurotransmitter-gated ion-channel ligand-binding" evidence="7">
    <location>
        <begin position="77"/>
        <end position="231"/>
    </location>
</feature>
<accession>A0AAE1B5C9</accession>
<evidence type="ECO:0000256" key="1">
    <source>
        <dbReference type="ARBA" id="ARBA00004141"/>
    </source>
</evidence>
<evidence type="ECO:0000259" key="7">
    <source>
        <dbReference type="Pfam" id="PF02931"/>
    </source>
</evidence>